<feature type="region of interest" description="Disordered" evidence="7">
    <location>
        <begin position="782"/>
        <end position="813"/>
    </location>
</feature>
<evidence type="ECO:0000256" key="3">
    <source>
        <dbReference type="ARBA" id="ARBA00022777"/>
    </source>
</evidence>
<keyword evidence="3" id="KW-0418">Kinase</keyword>
<keyword evidence="6" id="KW-0175">Coiled coil</keyword>
<feature type="region of interest" description="Disordered" evidence="7">
    <location>
        <begin position="914"/>
        <end position="934"/>
    </location>
</feature>
<dbReference type="PANTHER" id="PTHR20275">
    <property type="entry name" value="NAD KINASE"/>
    <property type="match status" value="1"/>
</dbReference>
<dbReference type="HAMAP" id="MF_00361">
    <property type="entry name" value="NAD_kinase"/>
    <property type="match status" value="1"/>
</dbReference>
<dbReference type="GO" id="GO:0019674">
    <property type="term" value="P:NAD+ metabolic process"/>
    <property type="evidence" value="ECO:0007669"/>
    <property type="project" value="InterPro"/>
</dbReference>
<proteinExistence type="inferred from homology"/>
<feature type="compositionally biased region" description="Low complexity" evidence="7">
    <location>
        <begin position="791"/>
        <end position="813"/>
    </location>
</feature>
<accession>A0A9W6F5Q2</accession>
<comment type="caution">
    <text evidence="8">The sequence shown here is derived from an EMBL/GenBank/DDBJ whole genome shotgun (WGS) entry which is preliminary data.</text>
</comment>
<keyword evidence="5" id="KW-0520">NAD</keyword>
<name>A0A9W6F5Q2_9CHLO</name>
<dbReference type="InterPro" id="IPR017437">
    <property type="entry name" value="ATP-NAD_kinase_PpnK-typ_C"/>
</dbReference>
<feature type="compositionally biased region" description="Low complexity" evidence="7">
    <location>
        <begin position="439"/>
        <end position="448"/>
    </location>
</feature>
<dbReference type="InterPro" id="IPR002504">
    <property type="entry name" value="NADK"/>
</dbReference>
<gene>
    <name evidence="8" type="primary">PLEST011216</name>
    <name evidence="8" type="ORF">PLESTB_001228200</name>
</gene>
<evidence type="ECO:0000256" key="2">
    <source>
        <dbReference type="ARBA" id="ARBA00022679"/>
    </source>
</evidence>
<evidence type="ECO:0000256" key="4">
    <source>
        <dbReference type="ARBA" id="ARBA00022857"/>
    </source>
</evidence>
<reference evidence="8 9" key="1">
    <citation type="journal article" date="2023" name="Commun. Biol.">
        <title>Reorganization of the ancestral sex-determining regions during the evolution of trioecy in Pleodorina starrii.</title>
        <authorList>
            <person name="Takahashi K."/>
            <person name="Suzuki S."/>
            <person name="Kawai-Toyooka H."/>
            <person name="Yamamoto K."/>
            <person name="Hamaji T."/>
            <person name="Ootsuki R."/>
            <person name="Yamaguchi H."/>
            <person name="Kawachi M."/>
            <person name="Higashiyama T."/>
            <person name="Nozaki H."/>
        </authorList>
    </citation>
    <scope>NUCLEOTIDE SEQUENCE [LARGE SCALE GENOMIC DNA]</scope>
    <source>
        <strain evidence="8 9">NIES-4479</strain>
    </source>
</reference>
<dbReference type="Gene3D" id="2.60.200.30">
    <property type="entry name" value="Probable inorganic polyphosphate/atp-NAD kinase, domain 2"/>
    <property type="match status" value="1"/>
</dbReference>
<evidence type="ECO:0008006" key="10">
    <source>
        <dbReference type="Google" id="ProtNLM"/>
    </source>
</evidence>
<evidence type="ECO:0000256" key="5">
    <source>
        <dbReference type="ARBA" id="ARBA00023027"/>
    </source>
</evidence>
<dbReference type="PANTHER" id="PTHR20275:SF0">
    <property type="entry name" value="NAD KINASE"/>
    <property type="match status" value="1"/>
</dbReference>
<feature type="compositionally biased region" description="Polar residues" evidence="7">
    <location>
        <begin position="406"/>
        <end position="415"/>
    </location>
</feature>
<feature type="compositionally biased region" description="Low complexity" evidence="7">
    <location>
        <begin position="416"/>
        <end position="429"/>
    </location>
</feature>
<dbReference type="Pfam" id="PF20143">
    <property type="entry name" value="NAD_kinase_C"/>
    <property type="match status" value="1"/>
</dbReference>
<dbReference type="GO" id="GO:0006741">
    <property type="term" value="P:NADP+ biosynthetic process"/>
    <property type="evidence" value="ECO:0007669"/>
    <property type="project" value="InterPro"/>
</dbReference>
<feature type="region of interest" description="Disordered" evidence="7">
    <location>
        <begin position="342"/>
        <end position="571"/>
    </location>
</feature>
<evidence type="ECO:0000313" key="8">
    <source>
        <dbReference type="EMBL" id="GLC57447.1"/>
    </source>
</evidence>
<comment type="similarity">
    <text evidence="1">Belongs to the NAD kinase family.</text>
</comment>
<evidence type="ECO:0000256" key="6">
    <source>
        <dbReference type="SAM" id="Coils"/>
    </source>
</evidence>
<feature type="region of interest" description="Disordered" evidence="7">
    <location>
        <begin position="178"/>
        <end position="265"/>
    </location>
</feature>
<dbReference type="SUPFAM" id="SSF111331">
    <property type="entry name" value="NAD kinase/diacylglycerol kinase-like"/>
    <property type="match status" value="1"/>
</dbReference>
<evidence type="ECO:0000313" key="9">
    <source>
        <dbReference type="Proteomes" id="UP001165080"/>
    </source>
</evidence>
<feature type="compositionally biased region" description="Low complexity" evidence="7">
    <location>
        <begin position="525"/>
        <end position="568"/>
    </location>
</feature>
<feature type="compositionally biased region" description="Low complexity" evidence="7">
    <location>
        <begin position="186"/>
        <end position="202"/>
    </location>
</feature>
<feature type="compositionally biased region" description="Low complexity" evidence="7">
    <location>
        <begin position="591"/>
        <end position="616"/>
    </location>
</feature>
<feature type="compositionally biased region" description="Low complexity" evidence="7">
    <location>
        <begin position="652"/>
        <end position="670"/>
    </location>
</feature>
<feature type="region of interest" description="Disordered" evidence="7">
    <location>
        <begin position="591"/>
        <end position="690"/>
    </location>
</feature>
<dbReference type="Pfam" id="PF01513">
    <property type="entry name" value="NAD_kinase"/>
    <property type="match status" value="1"/>
</dbReference>
<dbReference type="InterPro" id="IPR016064">
    <property type="entry name" value="NAD/diacylglycerol_kinase_sf"/>
</dbReference>
<feature type="region of interest" description="Disordered" evidence="7">
    <location>
        <begin position="997"/>
        <end position="1023"/>
    </location>
</feature>
<dbReference type="InterPro" id="IPR017438">
    <property type="entry name" value="ATP-NAD_kinase_N"/>
</dbReference>
<feature type="compositionally biased region" description="Low complexity" evidence="7">
    <location>
        <begin position="342"/>
        <end position="358"/>
    </location>
</feature>
<dbReference type="Proteomes" id="UP001165080">
    <property type="component" value="Unassembled WGS sequence"/>
</dbReference>
<protein>
    <recommendedName>
        <fullName evidence="10">NAD(+) kinase</fullName>
    </recommendedName>
</protein>
<keyword evidence="4" id="KW-0521">NADP</keyword>
<dbReference type="GO" id="GO:0003951">
    <property type="term" value="F:NAD+ kinase activity"/>
    <property type="evidence" value="ECO:0007669"/>
    <property type="project" value="InterPro"/>
</dbReference>
<feature type="compositionally biased region" description="Polar residues" evidence="7">
    <location>
        <begin position="236"/>
        <end position="249"/>
    </location>
</feature>
<keyword evidence="9" id="KW-1185">Reference proteome</keyword>
<dbReference type="EMBL" id="BRXU01000019">
    <property type="protein sequence ID" value="GLC57447.1"/>
    <property type="molecule type" value="Genomic_DNA"/>
</dbReference>
<evidence type="ECO:0000256" key="7">
    <source>
        <dbReference type="SAM" id="MobiDB-lite"/>
    </source>
</evidence>
<sequence>MDLEDKAKATLQELLDVVRGYREAAERAEHEASRARVECEAWRSRATEEGRRNARLRRMLATATNSASKPWIPSLRRGARHGCVTLDSIATWRKGAAYAHFLALDHNANFARRFTSESASYQIGSVLALAVTLSRPATALQGGGGLKAGCSSPDAAAAAAAAAASAAALTALAASSPRSSHREGISLQPSSSGSLGPSLGEQEQARVPAGRSPVRQAGAGRGGLDAAGERACVDSGTRNTSCSSLSSMGTAGPRTAEGNGNTRGHSRAGFKLVLRGGNGDSASLRQLTTYNAMLPPAGRKAGGFGMGGGGGGGAAKVHESYSACELSSGATASGLVPGGRLAAAGSGSSSGAAPSASHGSGGREAGGSAREVEREWAARAHSVSSADMDSLPHPPKAAAAAGSLPDLTNSSSTPTSRGSVASSDSLSSSSDREGGSGPAPGSQGPHGQVLHQPVQPDRQQEVQARQAEGEPLASGAGERHTRLAGIGDGSDEHDMGITSATSEPGPEEGENQGPGPSGPAPTPTNPRATSTASASAATSAPSSAGPAAAPSAFSTPPRAPTSTTAGPALLTDTAAMRTASLAAHLAPELGLGRAASSGSGPAPLAPSALPSCASEPPSRPSPSPSQLPLHRIHQQQHLRAPQSPLDPLPEVPTSASASPQQMPAATGSSATPPPPPSPSPSGAGLGSVHVGRTQSCLGSYVGRAPLSAAMLAAAIPRRDTVPAAPVSVSVPGSGSGPSHQEELSWHAGSLHKQRAKLQDDLASITQSSNLIRCNRATCNLAPGSPRQLQQALASPPRTATAPPGGAGPPAMLSPFGSAAAVDAATAREGVGGSAAGGDASGGGGMAADEALLLPRFGSGPATATPPATAASGATASPDAYAGVVADLGRCPLPQPAPSASAAATSAALLPLPTPPAAAPRADIRGDGGEPSCQTCQAMSPEPAFVALYWVTPPSAALVITKPSPGVLPTFERVLAWLHQRGVATYVEPSMVRNWPGLSCTRRPQQQAPPPSWRGRGGDSSLDDGLEAAWRDAEEGEWGVEEAALMPGCYTGVPQLLSWPADEGDDCHSQMVPPDVAAAVDFVVVLGGDGTVLWTCHIFGNQSVPPVIPFNLGSLGFLTPFDPATVEDTLQHVLEGGFPIMLRHRLHCHIIRAEEAACLLGAGPGPGPGLGPAACEVGSGPGSGSGGAAFASGCGPGGGGSREWVVLNEVVIDRGISSFLTNLECYCDGSFVTHVQGDGLIVATPTGSTAYNLAAGGSMVHPQVPGILFTPICPHSLSFRPLIFPDHVSLCVQVPANSRAQMWCSFDGKDRQALNAGDAVVIRMSAWPVPTVCSRDASRDWFSGVREGLHWNMRRLQAGAGQ</sequence>
<keyword evidence="2" id="KW-0808">Transferase</keyword>
<evidence type="ECO:0000256" key="1">
    <source>
        <dbReference type="ARBA" id="ARBA00010995"/>
    </source>
</evidence>
<feature type="coiled-coil region" evidence="6">
    <location>
        <begin position="11"/>
        <end position="45"/>
    </location>
</feature>
<dbReference type="FunFam" id="2.60.200.30:FF:000006">
    <property type="entry name" value="probable NAD kinase 1"/>
    <property type="match status" value="1"/>
</dbReference>
<organism evidence="8 9">
    <name type="scientific">Pleodorina starrii</name>
    <dbReference type="NCBI Taxonomy" id="330485"/>
    <lineage>
        <taxon>Eukaryota</taxon>
        <taxon>Viridiplantae</taxon>
        <taxon>Chlorophyta</taxon>
        <taxon>core chlorophytes</taxon>
        <taxon>Chlorophyceae</taxon>
        <taxon>CS clade</taxon>
        <taxon>Chlamydomonadales</taxon>
        <taxon>Volvocaceae</taxon>
        <taxon>Pleodorina</taxon>
    </lineage>
</organism>
<dbReference type="Gene3D" id="3.40.50.10330">
    <property type="entry name" value="Probable inorganic polyphosphate/atp-NAD kinase, domain 1"/>
    <property type="match status" value="1"/>
</dbReference>